<comment type="caution">
    <text evidence="2">The sequence shown here is derived from an EMBL/GenBank/DDBJ whole genome shotgun (WGS) entry which is preliminary data.</text>
</comment>
<dbReference type="Pfam" id="PF04246">
    <property type="entry name" value="RseC_MucC"/>
    <property type="match status" value="1"/>
</dbReference>
<dbReference type="PANTHER" id="PTHR35867">
    <property type="entry name" value="PROTEIN RSEC"/>
    <property type="match status" value="1"/>
</dbReference>
<evidence type="ECO:0000313" key="2">
    <source>
        <dbReference type="EMBL" id="NHO65551.1"/>
    </source>
</evidence>
<keyword evidence="1" id="KW-0812">Transmembrane</keyword>
<dbReference type="Proteomes" id="UP000787472">
    <property type="component" value="Unassembled WGS sequence"/>
</dbReference>
<dbReference type="InterPro" id="IPR026268">
    <property type="entry name" value="RseC"/>
</dbReference>
<feature type="transmembrane region" description="Helical" evidence="1">
    <location>
        <begin position="82"/>
        <end position="102"/>
    </location>
</feature>
<protein>
    <submittedName>
        <fullName evidence="2">SoxR reducing system RseC family protein</fullName>
    </submittedName>
</protein>
<dbReference type="EMBL" id="JAAONZ010000004">
    <property type="protein sequence ID" value="NHO65551.1"/>
    <property type="molecule type" value="Genomic_DNA"/>
</dbReference>
<sequence>MITEVGRVVAVDQGCLWVETIQRSTCESCSAEKGCGQSLVAKWGGKTSFIRVLLDGRDASQYHLHDTVKIGIPEEVVARGSMLVYLTPLMALMAGVFMAESFNLSEGGVIVSALAGLLVGGGGVRWHSYRHRDDRRVQPVLMDGVEPVSWCPR</sequence>
<evidence type="ECO:0000256" key="1">
    <source>
        <dbReference type="SAM" id="Phobius"/>
    </source>
</evidence>
<proteinExistence type="predicted"/>
<gene>
    <name evidence="2" type="ORF">G8770_08370</name>
</gene>
<dbReference type="RefSeq" id="WP_167184631.1">
    <property type="nucleotide sequence ID" value="NZ_JAAONZ010000004.1"/>
</dbReference>
<name>A0A9E5JU60_9GAMM</name>
<accession>A0A9E5JU60</accession>
<keyword evidence="1" id="KW-1133">Transmembrane helix</keyword>
<organism evidence="2 3">
    <name type="scientific">Pseudomaricurvus hydrocarbonicus</name>
    <dbReference type="NCBI Taxonomy" id="1470433"/>
    <lineage>
        <taxon>Bacteria</taxon>
        <taxon>Pseudomonadati</taxon>
        <taxon>Pseudomonadota</taxon>
        <taxon>Gammaproteobacteria</taxon>
        <taxon>Cellvibrionales</taxon>
        <taxon>Cellvibrionaceae</taxon>
        <taxon>Pseudomaricurvus</taxon>
    </lineage>
</organism>
<dbReference type="PIRSF" id="PIRSF004923">
    <property type="entry name" value="RseC"/>
    <property type="match status" value="1"/>
</dbReference>
<keyword evidence="1" id="KW-0472">Membrane</keyword>
<reference evidence="2" key="1">
    <citation type="submission" date="2020-03" db="EMBL/GenBank/DDBJ databases">
        <authorList>
            <person name="Guo F."/>
        </authorList>
    </citation>
    <scope>NUCLEOTIDE SEQUENCE</scope>
    <source>
        <strain evidence="2">JCM 30134</strain>
    </source>
</reference>
<feature type="transmembrane region" description="Helical" evidence="1">
    <location>
        <begin position="108"/>
        <end position="126"/>
    </location>
</feature>
<evidence type="ECO:0000313" key="3">
    <source>
        <dbReference type="Proteomes" id="UP000787472"/>
    </source>
</evidence>
<dbReference type="PANTHER" id="PTHR35867:SF1">
    <property type="entry name" value="PROTEIN RSEC"/>
    <property type="match status" value="1"/>
</dbReference>
<keyword evidence="3" id="KW-1185">Reference proteome</keyword>
<dbReference type="InterPro" id="IPR007359">
    <property type="entry name" value="SigmaE_reg_RseC_MucC"/>
</dbReference>
<dbReference type="AlphaFoldDB" id="A0A9E5JU60"/>